<proteinExistence type="predicted"/>
<protein>
    <submittedName>
        <fullName evidence="2">AMP-binding protein</fullName>
    </submittedName>
</protein>
<dbReference type="SUPFAM" id="SSF56801">
    <property type="entry name" value="Acetyl-CoA synthetase-like"/>
    <property type="match status" value="1"/>
</dbReference>
<dbReference type="InterPro" id="IPR000873">
    <property type="entry name" value="AMP-dep_synth/lig_dom"/>
</dbReference>
<dbReference type="Gene3D" id="3.40.50.12780">
    <property type="entry name" value="N-terminal domain of ligase-like"/>
    <property type="match status" value="1"/>
</dbReference>
<accession>A0ABW6RU54</accession>
<sequence>MRLTTLAAELGDKPAIVMGGSGATLSYRELEERSNRIAHVFREIGLRTGDHIALLFDNTLEVFPTVWAAQRAGLRYTPVNWHLAQSEARYIVANCGARLLISAPTLAGRPRNSLPTCPGYGG</sequence>
<evidence type="ECO:0000259" key="1">
    <source>
        <dbReference type="Pfam" id="PF00501"/>
    </source>
</evidence>
<dbReference type="PANTHER" id="PTHR43767">
    <property type="entry name" value="LONG-CHAIN-FATTY-ACID--COA LIGASE"/>
    <property type="match status" value="1"/>
</dbReference>
<dbReference type="InterPro" id="IPR050237">
    <property type="entry name" value="ATP-dep_AMP-bd_enzyme"/>
</dbReference>
<gene>
    <name evidence="2" type="ORF">ACFYXQ_07100</name>
</gene>
<dbReference type="InterPro" id="IPR042099">
    <property type="entry name" value="ANL_N_sf"/>
</dbReference>
<keyword evidence="3" id="KW-1185">Reference proteome</keyword>
<feature type="domain" description="AMP-dependent synthetase/ligase" evidence="1">
    <location>
        <begin position="7"/>
        <end position="102"/>
    </location>
</feature>
<evidence type="ECO:0000313" key="2">
    <source>
        <dbReference type="EMBL" id="MFF3567536.1"/>
    </source>
</evidence>
<evidence type="ECO:0000313" key="3">
    <source>
        <dbReference type="Proteomes" id="UP001601992"/>
    </source>
</evidence>
<dbReference type="Pfam" id="PF00501">
    <property type="entry name" value="AMP-binding"/>
    <property type="match status" value="1"/>
</dbReference>
<dbReference type="Proteomes" id="UP001601992">
    <property type="component" value="Unassembled WGS sequence"/>
</dbReference>
<dbReference type="RefSeq" id="WP_306305393.1">
    <property type="nucleotide sequence ID" value="NZ_JBIAQY010000002.1"/>
</dbReference>
<dbReference type="PANTHER" id="PTHR43767:SF1">
    <property type="entry name" value="NONRIBOSOMAL PEPTIDE SYNTHASE PES1 (EUROFUNG)-RELATED"/>
    <property type="match status" value="1"/>
</dbReference>
<comment type="caution">
    <text evidence="2">The sequence shown here is derived from an EMBL/GenBank/DDBJ whole genome shotgun (WGS) entry which is preliminary data.</text>
</comment>
<organism evidence="2 3">
    <name type="scientific">Nocardia jiangxiensis</name>
    <dbReference type="NCBI Taxonomy" id="282685"/>
    <lineage>
        <taxon>Bacteria</taxon>
        <taxon>Bacillati</taxon>
        <taxon>Actinomycetota</taxon>
        <taxon>Actinomycetes</taxon>
        <taxon>Mycobacteriales</taxon>
        <taxon>Nocardiaceae</taxon>
        <taxon>Nocardia</taxon>
    </lineage>
</organism>
<name>A0ABW6RU54_9NOCA</name>
<reference evidence="2 3" key="1">
    <citation type="submission" date="2024-10" db="EMBL/GenBank/DDBJ databases">
        <title>The Natural Products Discovery Center: Release of the First 8490 Sequenced Strains for Exploring Actinobacteria Biosynthetic Diversity.</title>
        <authorList>
            <person name="Kalkreuter E."/>
            <person name="Kautsar S.A."/>
            <person name="Yang D."/>
            <person name="Bader C.D."/>
            <person name="Teijaro C.N."/>
            <person name="Fluegel L."/>
            <person name="Davis C.M."/>
            <person name="Simpson J.R."/>
            <person name="Lauterbach L."/>
            <person name="Steele A.D."/>
            <person name="Gui C."/>
            <person name="Meng S."/>
            <person name="Li G."/>
            <person name="Viehrig K."/>
            <person name="Ye F."/>
            <person name="Su P."/>
            <person name="Kiefer A.F."/>
            <person name="Nichols A."/>
            <person name="Cepeda A.J."/>
            <person name="Yan W."/>
            <person name="Fan B."/>
            <person name="Jiang Y."/>
            <person name="Adhikari A."/>
            <person name="Zheng C.-J."/>
            <person name="Schuster L."/>
            <person name="Cowan T.M."/>
            <person name="Smanski M.J."/>
            <person name="Chevrette M.G."/>
            <person name="De Carvalho L.P.S."/>
            <person name="Shen B."/>
        </authorList>
    </citation>
    <scope>NUCLEOTIDE SEQUENCE [LARGE SCALE GENOMIC DNA]</scope>
    <source>
        <strain evidence="2 3">NPDC002593</strain>
    </source>
</reference>
<dbReference type="EMBL" id="JBIAQY010000002">
    <property type="protein sequence ID" value="MFF3567536.1"/>
    <property type="molecule type" value="Genomic_DNA"/>
</dbReference>